<keyword evidence="2" id="KW-1185">Reference proteome</keyword>
<accession>F0S960</accession>
<dbReference type="EMBL" id="CP002545">
    <property type="protein sequence ID" value="ADY51358.1"/>
    <property type="molecule type" value="Genomic_DNA"/>
</dbReference>
<sequence>MEILYQTFNYYLNKAENILISANTEENPAKWLFKNNFRTPLFMLEALTKVYKRVSDKDTFEKLNKLFKASEDLIGEIDFFYYYAEVLDGDDIKRDLTKKAQEKEAEYNGILKDKDWLNGKRITKIRKQLSELPKINIAEETAKIREFYTKEIDKIISFSQSGDFKFEDIEDDVHEMRRKLRWLSIYPQAFLGLFKYADRSNSTPEHIKKYLTDKIINSPYNVFPTALTFKEHIEINKDYFLALSWVIDAIGDLKDEGLKSDALEIVHHGNIDKKQMDSLLQKSKDILVPFFKEGNLEHLLA</sequence>
<dbReference type="AlphaFoldDB" id="F0S960"/>
<proteinExistence type="predicted"/>
<dbReference type="Proteomes" id="UP000000310">
    <property type="component" value="Chromosome"/>
</dbReference>
<dbReference type="KEGG" id="psn:Pedsa_0785"/>
<dbReference type="HOGENOM" id="CLU_923976_0_0_10"/>
<organism evidence="1 2">
    <name type="scientific">Pseudopedobacter saltans (strain ATCC 51119 / DSM 12145 / JCM 21818 / CCUG 39354 / LMG 10337 / NBRC 100064 / NCIMB 13643)</name>
    <name type="common">Pedobacter saltans</name>
    <dbReference type="NCBI Taxonomy" id="762903"/>
    <lineage>
        <taxon>Bacteria</taxon>
        <taxon>Pseudomonadati</taxon>
        <taxon>Bacteroidota</taxon>
        <taxon>Sphingobacteriia</taxon>
        <taxon>Sphingobacteriales</taxon>
        <taxon>Sphingobacteriaceae</taxon>
        <taxon>Pseudopedobacter</taxon>
    </lineage>
</organism>
<gene>
    <name evidence="1" type="ordered locus">Pedsa_0785</name>
</gene>
<dbReference type="RefSeq" id="WP_013631859.1">
    <property type="nucleotide sequence ID" value="NC_015177.1"/>
</dbReference>
<evidence type="ECO:0000313" key="2">
    <source>
        <dbReference type="Proteomes" id="UP000000310"/>
    </source>
</evidence>
<dbReference type="STRING" id="762903.Pedsa_0785"/>
<reference evidence="1 2" key="1">
    <citation type="journal article" date="2011" name="Stand. Genomic Sci.">
        <title>Complete genome sequence of the gliding, heparinolytic Pedobacter saltans type strain (113).</title>
        <authorList>
            <person name="Liolios K."/>
            <person name="Sikorski J."/>
            <person name="Lu M."/>
            <person name="Nolan M."/>
            <person name="Lapidus A."/>
            <person name="Lucas S."/>
            <person name="Hammon N."/>
            <person name="Deshpande S."/>
            <person name="Cheng J.F."/>
            <person name="Tapia R."/>
            <person name="Han C."/>
            <person name="Goodwin L."/>
            <person name="Pitluck S."/>
            <person name="Huntemann M."/>
            <person name="Ivanova N."/>
            <person name="Pagani I."/>
            <person name="Mavromatis K."/>
            <person name="Ovchinikova G."/>
            <person name="Pati A."/>
            <person name="Chen A."/>
            <person name="Palaniappan K."/>
            <person name="Land M."/>
            <person name="Hauser L."/>
            <person name="Brambilla E.M."/>
            <person name="Kotsyurbenko O."/>
            <person name="Rohde M."/>
            <person name="Tindall B.J."/>
            <person name="Abt B."/>
            <person name="Goker M."/>
            <person name="Detter J.C."/>
            <person name="Woyke T."/>
            <person name="Bristow J."/>
            <person name="Eisen J.A."/>
            <person name="Markowitz V."/>
            <person name="Hugenholtz P."/>
            <person name="Klenk H.P."/>
            <person name="Kyrpides N.C."/>
        </authorList>
    </citation>
    <scope>NUCLEOTIDE SEQUENCE [LARGE SCALE GENOMIC DNA]</scope>
    <source>
        <strain evidence="2">ATCC 51119 / DSM 12145 / JCM 21818 / LMG 10337 / NBRC 100064 / NCIMB 13643</strain>
    </source>
</reference>
<dbReference type="OrthoDB" id="761153at2"/>
<evidence type="ECO:0000313" key="1">
    <source>
        <dbReference type="EMBL" id="ADY51358.1"/>
    </source>
</evidence>
<protein>
    <submittedName>
        <fullName evidence="1">Uncharacterized protein</fullName>
    </submittedName>
</protein>
<reference evidence="2" key="2">
    <citation type="submission" date="2011-02" db="EMBL/GenBank/DDBJ databases">
        <title>The complete genome of Pedobacter saltans DSM 12145.</title>
        <authorList>
            <consortium name="US DOE Joint Genome Institute (JGI-PGF)"/>
            <person name="Lucas S."/>
            <person name="Copeland A."/>
            <person name="Lapidus A."/>
            <person name="Bruce D."/>
            <person name="Goodwin L."/>
            <person name="Pitluck S."/>
            <person name="Kyrpides N."/>
            <person name="Mavromatis K."/>
            <person name="Pagani I."/>
            <person name="Ivanova N."/>
            <person name="Ovchinnikova G."/>
            <person name="Lu M."/>
            <person name="Detter J.C."/>
            <person name="Han C."/>
            <person name="Land M."/>
            <person name="Hauser L."/>
            <person name="Markowitz V."/>
            <person name="Cheng J.-F."/>
            <person name="Hugenholtz P."/>
            <person name="Woyke T."/>
            <person name="Wu D."/>
            <person name="Tindall B."/>
            <person name="Pomrenke H.G."/>
            <person name="Brambilla E."/>
            <person name="Klenk H.-P."/>
            <person name="Eisen J.A."/>
        </authorList>
    </citation>
    <scope>NUCLEOTIDE SEQUENCE [LARGE SCALE GENOMIC DNA]</scope>
    <source>
        <strain evidence="2">ATCC 51119 / DSM 12145 / JCM 21818 / LMG 10337 / NBRC 100064 / NCIMB 13643</strain>
    </source>
</reference>
<name>F0S960_PSESL</name>